<dbReference type="GO" id="GO:0006289">
    <property type="term" value="P:nucleotide-excision repair"/>
    <property type="evidence" value="ECO:0007669"/>
    <property type="project" value="InterPro"/>
</dbReference>
<dbReference type="PANTHER" id="PTHR12135:SF0">
    <property type="entry name" value="DNA REPAIR PROTEIN COMPLEMENTING XP-C CELLS"/>
    <property type="match status" value="1"/>
</dbReference>
<dbReference type="PANTHER" id="PTHR12135">
    <property type="entry name" value="DNA REPAIR PROTEIN XP-C / RAD4"/>
    <property type="match status" value="1"/>
</dbReference>
<dbReference type="InterPro" id="IPR018326">
    <property type="entry name" value="Rad4_beta-hairpin_dom1"/>
</dbReference>
<comment type="similarity">
    <text evidence="2">Belongs to the XPC family.</text>
</comment>
<feature type="domain" description="Rad4 beta-hairpin" evidence="7">
    <location>
        <begin position="511"/>
        <end position="569"/>
    </location>
</feature>
<dbReference type="GO" id="GO:0000111">
    <property type="term" value="C:nucleotide-excision repair factor 2 complex"/>
    <property type="evidence" value="ECO:0007669"/>
    <property type="project" value="TreeGrafter"/>
</dbReference>
<dbReference type="SMART" id="SM01030">
    <property type="entry name" value="BHD_1"/>
    <property type="match status" value="1"/>
</dbReference>
<comment type="subcellular location">
    <subcellularLocation>
        <location evidence="1">Nucleus</location>
    </subcellularLocation>
</comment>
<sequence>MAPSGGRKGATASGSRRSKRISGSRRNESADYGNLPDVYQSLIAETDATPPTGTEERPIKRRKVTPIARSAQAVAEMPISSDPEDLPSLSKANIHGRQISPQTVEDSSESEGSDIAFEDVALSFQGDSESEREREIEDVSISLDPQTTPKPRVSSKRKPSSGVDKAHRLLVHKLHVLCLLGHCMFVNGRCNNFGVQKHLRSLLPPRALPFLDPDPNTTQYQRNKMFMDGLQQAVAAFTGRFRVTAPGLKMPEWQVGDDKADDHIDLAGCMDLDDFISAAKSVRGSQDVGNQLFCAMLRSVGVNARIVCSLQVLPFGSVPKASTPQKAIKPRYLAMASDQRFPPDDASGDEANVMTSSSLGRLSAIRRRLGQPSLNSVTVPVQSSRKRSKSIQKLSYPVFWVEAFNPSYSKWVVVDPIVTNTINTPSSVEPPLSYGLNHMTYVMAFEADGVVRDVTRRYAKSYNAKTRRHRVEAAGESGVSWWKRTLRIFRRLDGQLDRDQIEDAEMAQKEAREGLPANVLDFKGHPYYALERHLKRNEVIHPKREVGKVNAGSAKKPRMESVYRRNDVLQCRSADKWYRAGREVKPNEQPLKYVRARTRRDQSPNPDAAADPAQAATTGLYSFSQTSLYVPPPVRNGRVPRNAFGNLDIYAPSMIPAGGTHIRDAQASRAALLLRVDFADAVTGFSFKGRHGTAIIDGIIVATEHADAVHAALESFREDAVEEASRARSLEALRLWKRFVIGLRITERVSAYGGTDSHSASGVDDVDHEGGGGFLPEDANVDDHTMGGGFLPEDADGDDQMTGGGFLSGDANNVDYAMGSGFVPAGLEIEDGSAGHSALETSATTDRQAGSPPFEIGGIDGYNDGPDHNESDKADLRPAVLPVAGQRTDLGQQEGPRSPALRHDSDGDSILSHDPEDDDAEPDWLESD</sequence>
<evidence type="ECO:0000256" key="2">
    <source>
        <dbReference type="ARBA" id="ARBA00009525"/>
    </source>
</evidence>
<feature type="domain" description="Rad4 beta-hairpin" evidence="9">
    <location>
        <begin position="639"/>
        <end position="713"/>
    </location>
</feature>
<feature type="compositionally biased region" description="Polar residues" evidence="6">
    <location>
        <begin position="839"/>
        <end position="848"/>
    </location>
</feature>
<dbReference type="GO" id="GO:0006298">
    <property type="term" value="P:mismatch repair"/>
    <property type="evidence" value="ECO:0007669"/>
    <property type="project" value="TreeGrafter"/>
</dbReference>
<evidence type="ECO:0000256" key="5">
    <source>
        <dbReference type="ARBA" id="ARBA00023242"/>
    </source>
</evidence>
<gene>
    <name evidence="11" type="ORF">K489DRAFT_318135</name>
</gene>
<evidence type="ECO:0000256" key="6">
    <source>
        <dbReference type="SAM" id="MobiDB-lite"/>
    </source>
</evidence>
<dbReference type="GO" id="GO:0003684">
    <property type="term" value="F:damaged DNA binding"/>
    <property type="evidence" value="ECO:0007669"/>
    <property type="project" value="InterPro"/>
</dbReference>
<dbReference type="InterPro" id="IPR042488">
    <property type="entry name" value="Rad4_BHD3_sf"/>
</dbReference>
<dbReference type="Gene3D" id="3.30.60.290">
    <property type="entry name" value="Rad4, beta-hairpin domain BHD2"/>
    <property type="match status" value="1"/>
</dbReference>
<dbReference type="Pfam" id="PF10403">
    <property type="entry name" value="BHD_1"/>
    <property type="match status" value="1"/>
</dbReference>
<dbReference type="Gene3D" id="3.30.70.2460">
    <property type="entry name" value="Rad4, beta-hairpin domain BHD3"/>
    <property type="match status" value="1"/>
</dbReference>
<dbReference type="Pfam" id="PF03835">
    <property type="entry name" value="Rad4"/>
    <property type="match status" value="1"/>
</dbReference>
<dbReference type="InterPro" id="IPR038765">
    <property type="entry name" value="Papain-like_cys_pep_sf"/>
</dbReference>
<keyword evidence="10" id="KW-1185">Reference proteome</keyword>
<dbReference type="RefSeq" id="XP_033460652.1">
    <property type="nucleotide sequence ID" value="XM_033601290.1"/>
</dbReference>
<dbReference type="Pfam" id="PF10405">
    <property type="entry name" value="BHD_3"/>
    <property type="match status" value="1"/>
</dbReference>
<organism evidence="11">
    <name type="scientific">Dissoconium aciculare CBS 342.82</name>
    <dbReference type="NCBI Taxonomy" id="1314786"/>
    <lineage>
        <taxon>Eukaryota</taxon>
        <taxon>Fungi</taxon>
        <taxon>Dikarya</taxon>
        <taxon>Ascomycota</taxon>
        <taxon>Pezizomycotina</taxon>
        <taxon>Dothideomycetes</taxon>
        <taxon>Dothideomycetidae</taxon>
        <taxon>Mycosphaerellales</taxon>
        <taxon>Dissoconiaceae</taxon>
        <taxon>Dissoconium</taxon>
    </lineage>
</organism>
<dbReference type="Proteomes" id="UP000504637">
    <property type="component" value="Unplaced"/>
</dbReference>
<feature type="compositionally biased region" description="Acidic residues" evidence="6">
    <location>
        <begin position="915"/>
        <end position="928"/>
    </location>
</feature>
<evidence type="ECO:0000256" key="1">
    <source>
        <dbReference type="ARBA" id="ARBA00004123"/>
    </source>
</evidence>
<dbReference type="InterPro" id="IPR018328">
    <property type="entry name" value="Rad4_beta-hairpin_dom3"/>
</dbReference>
<evidence type="ECO:0000259" key="8">
    <source>
        <dbReference type="SMART" id="SM01031"/>
    </source>
</evidence>
<keyword evidence="3" id="KW-0227">DNA damage</keyword>
<dbReference type="SMART" id="SM01032">
    <property type="entry name" value="BHD_3"/>
    <property type="match status" value="1"/>
</dbReference>
<evidence type="ECO:0000259" key="7">
    <source>
        <dbReference type="SMART" id="SM01030"/>
    </source>
</evidence>
<proteinExistence type="inferred from homology"/>
<evidence type="ECO:0000313" key="10">
    <source>
        <dbReference type="Proteomes" id="UP000504637"/>
    </source>
</evidence>
<name>A0A6J3M6D2_9PEZI</name>
<dbReference type="Pfam" id="PF10404">
    <property type="entry name" value="BHD_2"/>
    <property type="match status" value="1"/>
</dbReference>
<feature type="region of interest" description="Disordered" evidence="6">
    <location>
        <begin position="1"/>
        <end position="90"/>
    </location>
</feature>
<dbReference type="GO" id="GO:0003697">
    <property type="term" value="F:single-stranded DNA binding"/>
    <property type="evidence" value="ECO:0007669"/>
    <property type="project" value="TreeGrafter"/>
</dbReference>
<dbReference type="InterPro" id="IPR004583">
    <property type="entry name" value="DNA_repair_Rad4"/>
</dbReference>
<feature type="region of interest" description="Disordered" evidence="6">
    <location>
        <begin position="833"/>
        <end position="928"/>
    </location>
</feature>
<dbReference type="InterPro" id="IPR018325">
    <property type="entry name" value="Rad4/PNGase_transGLS-fold"/>
</dbReference>
<dbReference type="GO" id="GO:0005737">
    <property type="term" value="C:cytoplasm"/>
    <property type="evidence" value="ECO:0007669"/>
    <property type="project" value="TreeGrafter"/>
</dbReference>
<feature type="domain" description="Rad4 beta-hairpin" evidence="8">
    <location>
        <begin position="571"/>
        <end position="632"/>
    </location>
</feature>
<evidence type="ECO:0000256" key="3">
    <source>
        <dbReference type="ARBA" id="ARBA00022763"/>
    </source>
</evidence>
<feature type="region of interest" description="Disordered" evidence="6">
    <location>
        <begin position="126"/>
        <end position="162"/>
    </location>
</feature>
<keyword evidence="4" id="KW-0234">DNA repair</keyword>
<reference evidence="11" key="1">
    <citation type="submission" date="2020-01" db="EMBL/GenBank/DDBJ databases">
        <authorList>
            <consortium name="DOE Joint Genome Institute"/>
            <person name="Haridas S."/>
            <person name="Albert R."/>
            <person name="Binder M."/>
            <person name="Bloem J."/>
            <person name="Labutti K."/>
            <person name="Salamov A."/>
            <person name="Andreopoulos B."/>
            <person name="Baker S.E."/>
            <person name="Barry K."/>
            <person name="Bills G."/>
            <person name="Bluhm B.H."/>
            <person name="Cannon C."/>
            <person name="Castanera R."/>
            <person name="Culley D.E."/>
            <person name="Daum C."/>
            <person name="Ezra D."/>
            <person name="Gonzalez J.B."/>
            <person name="Henrissat B."/>
            <person name="Kuo A."/>
            <person name="Liang C."/>
            <person name="Lipzen A."/>
            <person name="Lutzoni F."/>
            <person name="Magnuson J."/>
            <person name="Mondo S."/>
            <person name="Nolan M."/>
            <person name="Ohm R."/>
            <person name="Pangilinan J."/>
            <person name="Park H.-J."/>
            <person name="Ramirez L."/>
            <person name="Alfaro M."/>
            <person name="Sun H."/>
            <person name="Tritt A."/>
            <person name="Yoshinaga Y."/>
            <person name="Zwiers L.-H."/>
            <person name="Turgeon B.G."/>
            <person name="Goodwin S.B."/>
            <person name="Spatafora J.W."/>
            <person name="Crous P.W."/>
            <person name="Grigoriev I.V."/>
        </authorList>
    </citation>
    <scope>NUCLEOTIDE SEQUENCE</scope>
    <source>
        <strain evidence="11">CBS 342.82</strain>
    </source>
</reference>
<feature type="compositionally biased region" description="Basic and acidic residues" evidence="6">
    <location>
        <begin position="901"/>
        <end position="914"/>
    </location>
</feature>
<reference evidence="11" key="2">
    <citation type="submission" date="2020-04" db="EMBL/GenBank/DDBJ databases">
        <authorList>
            <consortium name="NCBI Genome Project"/>
        </authorList>
    </citation>
    <scope>NUCLEOTIDE SEQUENCE</scope>
    <source>
        <strain evidence="11">CBS 342.82</strain>
    </source>
</reference>
<dbReference type="Gene3D" id="3.90.260.10">
    <property type="entry name" value="Transglutaminase-like"/>
    <property type="match status" value="1"/>
</dbReference>
<dbReference type="GeneID" id="54359090"/>
<dbReference type="SMART" id="SM01031">
    <property type="entry name" value="BHD_2"/>
    <property type="match status" value="1"/>
</dbReference>
<reference evidence="11" key="3">
    <citation type="submission" date="2025-08" db="UniProtKB">
        <authorList>
            <consortium name="RefSeq"/>
        </authorList>
    </citation>
    <scope>IDENTIFICATION</scope>
    <source>
        <strain evidence="11">CBS 342.82</strain>
    </source>
</reference>
<evidence type="ECO:0000256" key="4">
    <source>
        <dbReference type="ARBA" id="ARBA00023204"/>
    </source>
</evidence>
<dbReference type="InterPro" id="IPR018327">
    <property type="entry name" value="BHD_2"/>
</dbReference>
<evidence type="ECO:0000259" key="9">
    <source>
        <dbReference type="SMART" id="SM01032"/>
    </source>
</evidence>
<dbReference type="OrthoDB" id="300780at2759"/>
<protein>
    <submittedName>
        <fullName evidence="11">Rad4-domain-containing protein</fullName>
    </submittedName>
</protein>
<dbReference type="GO" id="GO:0071942">
    <property type="term" value="C:XPC complex"/>
    <property type="evidence" value="ECO:0007669"/>
    <property type="project" value="TreeGrafter"/>
</dbReference>
<feature type="compositionally biased region" description="Basic and acidic residues" evidence="6">
    <location>
        <begin position="865"/>
        <end position="876"/>
    </location>
</feature>
<keyword evidence="5" id="KW-0539">Nucleus</keyword>
<dbReference type="Gene3D" id="2.20.20.110">
    <property type="entry name" value="Rad4, beta-hairpin domain BHD1"/>
    <property type="match status" value="1"/>
</dbReference>
<dbReference type="InterPro" id="IPR036985">
    <property type="entry name" value="Transglutaminase-like_sf"/>
</dbReference>
<accession>A0A6J3M6D2</accession>
<evidence type="ECO:0000313" key="11">
    <source>
        <dbReference type="RefSeq" id="XP_033460652.1"/>
    </source>
</evidence>
<dbReference type="AlphaFoldDB" id="A0A6J3M6D2"/>
<dbReference type="SUPFAM" id="SSF54001">
    <property type="entry name" value="Cysteine proteinases"/>
    <property type="match status" value="1"/>
</dbReference>